<name>K2NTC7_TRYCR</name>
<accession>K2NTC7</accession>
<keyword evidence="1" id="KW-0648">Protein biosynthesis</keyword>
<reference evidence="1 2" key="1">
    <citation type="journal article" date="2012" name="BMC Genomics">
        <title>Comparative genomic analysis of human infective Trypanosoma cruzi lineages with the bat-restricted subspecies T. cruzi marinkellei.</title>
        <authorList>
            <person name="Franzen O."/>
            <person name="Talavera-Lopez C."/>
            <person name="Ochaya S."/>
            <person name="Butler C.E."/>
            <person name="Messenger L.A."/>
            <person name="Lewis M.D."/>
            <person name="Llewellyn M.S."/>
            <person name="Marinkelle C.J."/>
            <person name="Tyler K.M."/>
            <person name="Miles M.A."/>
            <person name="Andersson B."/>
        </authorList>
    </citation>
    <scope>NUCLEOTIDE SEQUENCE [LARGE SCALE GENOMIC DNA]</scope>
    <source>
        <strain evidence="1 2">B7</strain>
    </source>
</reference>
<evidence type="ECO:0000313" key="1">
    <source>
        <dbReference type="EMBL" id="EKF38286.1"/>
    </source>
</evidence>
<dbReference type="EMBL" id="AHKC01006379">
    <property type="protein sequence ID" value="EKF38286.1"/>
    <property type="molecule type" value="Genomic_DNA"/>
</dbReference>
<proteinExistence type="predicted"/>
<comment type="caution">
    <text evidence="1">The sequence shown here is derived from an EMBL/GenBank/DDBJ whole genome shotgun (WGS) entry which is preliminary data.</text>
</comment>
<keyword evidence="2" id="KW-1185">Reference proteome</keyword>
<dbReference type="OrthoDB" id="3863715at2759"/>
<sequence length="274" mass="30281">MRLARSKGGATLWEAQVLLNAAGRHATVGEERGSGAAQHTFLGVQFNYTHRAVSLSEKFVWSVCAMPALNSSAIEGVEVTASRFLYAAAFLGMHSCDHYFFRKAVRRRLSAPKREVVLETSLVNLPPSAVGLGEGPRHMIENNCRRIIKRTERASAAIVTDASLQGWGAVFIPDSGDFNIAGGTWEKGPFLIMQAGVYPYRPFPPSCYAPWTFGCTTLRCRERRIKAAQNHTSWRGSCHGYMGFGLSWGTEILCLRVVCGEPRGRHTTRFCFCT</sequence>
<dbReference type="GO" id="GO:0003743">
    <property type="term" value="F:translation initiation factor activity"/>
    <property type="evidence" value="ECO:0007669"/>
    <property type="project" value="UniProtKB-KW"/>
</dbReference>
<protein>
    <submittedName>
        <fullName evidence="1">Eukaryotic translation initiation factor 2 subunit, putative</fullName>
    </submittedName>
</protein>
<organism evidence="1 2">
    <name type="scientific">Trypanosoma cruzi marinkellei</name>
    <dbReference type="NCBI Taxonomy" id="85056"/>
    <lineage>
        <taxon>Eukaryota</taxon>
        <taxon>Discoba</taxon>
        <taxon>Euglenozoa</taxon>
        <taxon>Kinetoplastea</taxon>
        <taxon>Metakinetoplastina</taxon>
        <taxon>Trypanosomatida</taxon>
        <taxon>Trypanosomatidae</taxon>
        <taxon>Trypanosoma</taxon>
        <taxon>Schizotrypanum</taxon>
    </lineage>
</organism>
<dbReference type="AlphaFoldDB" id="K2NTC7"/>
<gene>
    <name evidence="1" type="ORF">MOQ_001506</name>
</gene>
<keyword evidence="1" id="KW-0396">Initiation factor</keyword>
<evidence type="ECO:0000313" key="2">
    <source>
        <dbReference type="Proteomes" id="UP000007350"/>
    </source>
</evidence>
<dbReference type="Proteomes" id="UP000007350">
    <property type="component" value="Unassembled WGS sequence"/>
</dbReference>